<reference evidence="3" key="2">
    <citation type="submission" date="2023-06" db="EMBL/GenBank/DDBJ databases">
        <authorList>
            <person name="Swenson N.G."/>
            <person name="Wegrzyn J.L."/>
            <person name="Mcevoy S.L."/>
        </authorList>
    </citation>
    <scope>NUCLEOTIDE SEQUENCE</scope>
    <source>
        <strain evidence="3">NS2018</strain>
        <tissue evidence="3">Leaf</tissue>
    </source>
</reference>
<dbReference type="AlphaFoldDB" id="A0AA39TC97"/>
<organism evidence="3 4">
    <name type="scientific">Acer saccharum</name>
    <name type="common">Sugar maple</name>
    <dbReference type="NCBI Taxonomy" id="4024"/>
    <lineage>
        <taxon>Eukaryota</taxon>
        <taxon>Viridiplantae</taxon>
        <taxon>Streptophyta</taxon>
        <taxon>Embryophyta</taxon>
        <taxon>Tracheophyta</taxon>
        <taxon>Spermatophyta</taxon>
        <taxon>Magnoliopsida</taxon>
        <taxon>eudicotyledons</taxon>
        <taxon>Gunneridae</taxon>
        <taxon>Pentapetalae</taxon>
        <taxon>rosids</taxon>
        <taxon>malvids</taxon>
        <taxon>Sapindales</taxon>
        <taxon>Sapindaceae</taxon>
        <taxon>Hippocastanoideae</taxon>
        <taxon>Acereae</taxon>
        <taxon>Acer</taxon>
    </lineage>
</organism>
<dbReference type="Proteomes" id="UP001168877">
    <property type="component" value="Unassembled WGS sequence"/>
</dbReference>
<feature type="region of interest" description="Disordered" evidence="1">
    <location>
        <begin position="391"/>
        <end position="419"/>
    </location>
</feature>
<protein>
    <recommendedName>
        <fullName evidence="2">SOCS box domain-containing protein</fullName>
    </recommendedName>
</protein>
<name>A0AA39TC97_ACESA</name>
<sequence>MQGKEFTTDMRLLDLGVCDMVLVIQWLTELGPILWDFKNLWMEFKADGKRCVLRGSPAGPNKTLSTTQMGKTLKSTVQASSAHICSIQISEQGEREESIQNEEKPLPPDLKELLQHFDEVFAVPVELPPQRKQDYRIPLKPVKEWMKQLQQEWQTDTKIQKLIQDIQEDPASHSKFTWFNNQLSRLGHSLRECPEYSDGKEAITEAQLRLNVWLRSESPPKRFNNRYTPAGRRSWENQSGKPHFGAGQGIRRMGAFWNHSEEGGSVKNSGNRNWRKDSNSQLIRQVGGSSNIEPINISTGKCPAIKEASGKSLTGEGLDDGRDAAAEKLPLANRVCINEGERKKNSPAKDTQSMEVDRPAGRVIEERASDGPVQNIRPKEPDILLSERAPIADHPKGPYKSSSAQIIEGPNGKPTQTGVKWKRAARDIKRNQLSSDLGKITSLGKRDTTEREKLSLSTVKKAKISDPIGDVAASSGEVQVKILQENSILQVDEALLKGDGNVQAAAQRGKAFSKWGNRVDSSSSSSDSEDGFWGWEGEGNFKGECFKVGPLGSLYSPGPIQKQLDNGPVREVIENGLMSASSPKLVPRPKLVSDGVTGM</sequence>
<evidence type="ECO:0000313" key="3">
    <source>
        <dbReference type="EMBL" id="KAK0603045.1"/>
    </source>
</evidence>
<evidence type="ECO:0000259" key="2">
    <source>
        <dbReference type="PROSITE" id="PS50225"/>
    </source>
</evidence>
<gene>
    <name evidence="3" type="ORF">LWI29_000814</name>
</gene>
<accession>A0AA39TC97</accession>
<evidence type="ECO:0000313" key="4">
    <source>
        <dbReference type="Proteomes" id="UP001168877"/>
    </source>
</evidence>
<evidence type="ECO:0000256" key="1">
    <source>
        <dbReference type="SAM" id="MobiDB-lite"/>
    </source>
</evidence>
<proteinExistence type="predicted"/>
<keyword evidence="4" id="KW-1185">Reference proteome</keyword>
<dbReference type="InterPro" id="IPR001496">
    <property type="entry name" value="SOCS_box"/>
</dbReference>
<reference evidence="3" key="1">
    <citation type="journal article" date="2022" name="Plant J.">
        <title>Strategies of tolerance reflected in two North American maple genomes.</title>
        <authorList>
            <person name="McEvoy S.L."/>
            <person name="Sezen U.U."/>
            <person name="Trouern-Trend A."/>
            <person name="McMahon S.M."/>
            <person name="Schaberg P.G."/>
            <person name="Yang J."/>
            <person name="Wegrzyn J.L."/>
            <person name="Swenson N.G."/>
        </authorList>
    </citation>
    <scope>NUCLEOTIDE SEQUENCE</scope>
    <source>
        <strain evidence="3">NS2018</strain>
    </source>
</reference>
<feature type="domain" description="SOCS box" evidence="2">
    <location>
        <begin position="68"/>
        <end position="120"/>
    </location>
</feature>
<comment type="caution">
    <text evidence="3">The sequence shown here is derived from an EMBL/GenBank/DDBJ whole genome shotgun (WGS) entry which is preliminary data.</text>
</comment>
<dbReference type="PROSITE" id="PS50225">
    <property type="entry name" value="SOCS"/>
    <property type="match status" value="1"/>
</dbReference>
<dbReference type="EMBL" id="JAUESC010000002">
    <property type="protein sequence ID" value="KAK0603045.1"/>
    <property type="molecule type" value="Genomic_DNA"/>
</dbReference>